<protein>
    <recommendedName>
        <fullName evidence="16">Hexosyltransferase</fullName>
        <ecNumber evidence="16">2.4.1.-</ecNumber>
    </recommendedName>
</protein>
<keyword evidence="5" id="KW-0812">Transmembrane</keyword>
<dbReference type="InterPro" id="IPR002659">
    <property type="entry name" value="Glyco_trans_31"/>
</dbReference>
<evidence type="ECO:0000256" key="15">
    <source>
        <dbReference type="PROSITE-ProRule" id="PRU00042"/>
    </source>
</evidence>
<accession>A0AAN9T616</accession>
<evidence type="ECO:0000256" key="7">
    <source>
        <dbReference type="ARBA" id="ARBA00022737"/>
    </source>
</evidence>
<keyword evidence="8 15" id="KW-0863">Zinc-finger</keyword>
<dbReference type="Pfam" id="PF00096">
    <property type="entry name" value="zf-C2H2"/>
    <property type="match status" value="1"/>
</dbReference>
<dbReference type="GO" id="GO:0006493">
    <property type="term" value="P:protein O-linked glycosylation"/>
    <property type="evidence" value="ECO:0007669"/>
    <property type="project" value="TreeGrafter"/>
</dbReference>
<keyword evidence="4" id="KW-0808">Transferase</keyword>
<proteinExistence type="inferred from homology"/>
<feature type="domain" description="C2H2-type" evidence="17">
    <location>
        <begin position="90"/>
        <end position="118"/>
    </location>
</feature>
<evidence type="ECO:0000256" key="4">
    <source>
        <dbReference type="ARBA" id="ARBA00022679"/>
    </source>
</evidence>
<keyword evidence="10" id="KW-0735">Signal-anchor</keyword>
<evidence type="ECO:0000256" key="8">
    <source>
        <dbReference type="ARBA" id="ARBA00022771"/>
    </source>
</evidence>
<dbReference type="GO" id="GO:0008270">
    <property type="term" value="F:zinc ion binding"/>
    <property type="evidence" value="ECO:0007669"/>
    <property type="project" value="UniProtKB-KW"/>
</dbReference>
<evidence type="ECO:0000256" key="10">
    <source>
        <dbReference type="ARBA" id="ARBA00022968"/>
    </source>
</evidence>
<evidence type="ECO:0000313" key="18">
    <source>
        <dbReference type="EMBL" id="KAK7573711.1"/>
    </source>
</evidence>
<gene>
    <name evidence="18" type="ORF">V9T40_010902</name>
</gene>
<organism evidence="18 19">
    <name type="scientific">Parthenolecanium corni</name>
    <dbReference type="NCBI Taxonomy" id="536013"/>
    <lineage>
        <taxon>Eukaryota</taxon>
        <taxon>Metazoa</taxon>
        <taxon>Ecdysozoa</taxon>
        <taxon>Arthropoda</taxon>
        <taxon>Hexapoda</taxon>
        <taxon>Insecta</taxon>
        <taxon>Pterygota</taxon>
        <taxon>Neoptera</taxon>
        <taxon>Paraneoptera</taxon>
        <taxon>Hemiptera</taxon>
        <taxon>Sternorrhyncha</taxon>
        <taxon>Coccoidea</taxon>
        <taxon>Coccidae</taxon>
        <taxon>Parthenolecanium</taxon>
    </lineage>
</organism>
<reference evidence="18 19" key="1">
    <citation type="submission" date="2024-03" db="EMBL/GenBank/DDBJ databases">
        <title>Adaptation during the transition from Ophiocordyceps entomopathogen to insect associate is accompanied by gene loss and intensified selection.</title>
        <authorList>
            <person name="Ward C.M."/>
            <person name="Onetto C.A."/>
            <person name="Borneman A.R."/>
        </authorList>
    </citation>
    <scope>NUCLEOTIDE SEQUENCE [LARGE SCALE GENOMIC DNA]</scope>
    <source>
        <strain evidence="18">AWRI1</strain>
        <tissue evidence="18">Single Adult Female</tissue>
    </source>
</reference>
<evidence type="ECO:0000256" key="12">
    <source>
        <dbReference type="ARBA" id="ARBA00023034"/>
    </source>
</evidence>
<keyword evidence="14" id="KW-0325">Glycoprotein</keyword>
<dbReference type="InterPro" id="IPR013087">
    <property type="entry name" value="Znf_C2H2_type"/>
</dbReference>
<keyword evidence="12 16" id="KW-0333">Golgi apparatus</keyword>
<dbReference type="EC" id="2.4.1.-" evidence="16"/>
<evidence type="ECO:0000256" key="6">
    <source>
        <dbReference type="ARBA" id="ARBA00022723"/>
    </source>
</evidence>
<evidence type="ECO:0000256" key="3">
    <source>
        <dbReference type="ARBA" id="ARBA00022676"/>
    </source>
</evidence>
<dbReference type="Gene3D" id="3.30.160.60">
    <property type="entry name" value="Classic Zinc Finger"/>
    <property type="match status" value="1"/>
</dbReference>
<dbReference type="EMBL" id="JBBCAQ010000037">
    <property type="protein sequence ID" value="KAK7573711.1"/>
    <property type="molecule type" value="Genomic_DNA"/>
</dbReference>
<dbReference type="Pfam" id="PF01762">
    <property type="entry name" value="Galactosyl_T"/>
    <property type="match status" value="1"/>
</dbReference>
<evidence type="ECO:0000256" key="14">
    <source>
        <dbReference type="ARBA" id="ARBA00023180"/>
    </source>
</evidence>
<dbReference type="AlphaFoldDB" id="A0AAN9T616"/>
<evidence type="ECO:0000259" key="17">
    <source>
        <dbReference type="PROSITE" id="PS50157"/>
    </source>
</evidence>
<evidence type="ECO:0000256" key="2">
    <source>
        <dbReference type="ARBA" id="ARBA00008661"/>
    </source>
</evidence>
<evidence type="ECO:0000256" key="5">
    <source>
        <dbReference type="ARBA" id="ARBA00022692"/>
    </source>
</evidence>
<evidence type="ECO:0000256" key="1">
    <source>
        <dbReference type="ARBA" id="ARBA00004323"/>
    </source>
</evidence>
<keyword evidence="3 16" id="KW-0328">Glycosyltransferase</keyword>
<keyword evidence="7" id="KW-0677">Repeat</keyword>
<evidence type="ECO:0000256" key="16">
    <source>
        <dbReference type="RuleBase" id="RU363063"/>
    </source>
</evidence>
<keyword evidence="9" id="KW-0862">Zinc</keyword>
<dbReference type="GO" id="GO:0000139">
    <property type="term" value="C:Golgi membrane"/>
    <property type="evidence" value="ECO:0007669"/>
    <property type="project" value="UniProtKB-SubCell"/>
</dbReference>
<comment type="caution">
    <text evidence="18">The sequence shown here is derived from an EMBL/GenBank/DDBJ whole genome shotgun (WGS) entry which is preliminary data.</text>
</comment>
<dbReference type="FunFam" id="3.30.160.60:FF:000100">
    <property type="entry name" value="Zinc finger 45-like"/>
    <property type="match status" value="1"/>
</dbReference>
<keyword evidence="6" id="KW-0479">Metal-binding</keyword>
<keyword evidence="19" id="KW-1185">Reference proteome</keyword>
<name>A0AAN9T616_9HEMI</name>
<dbReference type="PROSITE" id="PS50157">
    <property type="entry name" value="ZINC_FINGER_C2H2_2"/>
    <property type="match status" value="1"/>
</dbReference>
<dbReference type="FunFam" id="3.90.550.50:FF:000001">
    <property type="entry name" value="Hexosyltransferase"/>
    <property type="match status" value="1"/>
</dbReference>
<evidence type="ECO:0000256" key="9">
    <source>
        <dbReference type="ARBA" id="ARBA00022833"/>
    </source>
</evidence>
<evidence type="ECO:0000313" key="19">
    <source>
        <dbReference type="Proteomes" id="UP001367676"/>
    </source>
</evidence>
<keyword evidence="11" id="KW-1133">Transmembrane helix</keyword>
<comment type="similarity">
    <text evidence="2 16">Belongs to the glycosyltransferase 31 family.</text>
</comment>
<evidence type="ECO:0000256" key="13">
    <source>
        <dbReference type="ARBA" id="ARBA00023136"/>
    </source>
</evidence>
<dbReference type="PANTHER" id="PTHR11214">
    <property type="entry name" value="BETA-1,3-N-ACETYLGLUCOSAMINYLTRANSFERASE"/>
    <property type="match status" value="1"/>
</dbReference>
<dbReference type="PANTHER" id="PTHR11214:SF314">
    <property type="entry name" value="HEXOSYLTRANSFERASE"/>
    <property type="match status" value="1"/>
</dbReference>
<comment type="subcellular location">
    <subcellularLocation>
        <location evidence="1 16">Golgi apparatus membrane</location>
        <topology evidence="1 16">Single-pass type II membrane protein</topology>
    </subcellularLocation>
</comment>
<sequence>MSNEMPNFSLPSAVPEKPFTCMTCYRSYKYKSSLKLHLKYECVDLLGEHRVVDSIPGFMYPLDTPEVHRGNSSSVLPVVPKDLQMSGDSYICPNNCGKKYKMKSSLHNHLKLECGKMPQFRCHICHRAFKQKVANYIRPNETTAISIGAKVCPPDQIPHVLLVVCSDFGNFEMRSIIRKTWATDSYAAHNVSVAFLMGTSEEEYLNKRILNENEEFGDLIVEDFLDTPFNATLKSVMMLKYANHNCQGMQFLMKTDDDVFINVANLDRFVHNPTRIRPNLLVGKLMPNETVKRDSMNARYMPRYMYHYETYPDYLSGVGYLMSVDNVPLLYKNALTSSYIHFEDVFITGICAEGAGINRLYDFRFYYIEGTNYKLHCEILFQQNLITHSHNLDSFTVLQDWEELQHCQKKPPSSNHINSEEEIEE</sequence>
<keyword evidence="13" id="KW-0472">Membrane</keyword>
<evidence type="ECO:0000256" key="11">
    <source>
        <dbReference type="ARBA" id="ARBA00022989"/>
    </source>
</evidence>
<dbReference type="GO" id="GO:0016758">
    <property type="term" value="F:hexosyltransferase activity"/>
    <property type="evidence" value="ECO:0007669"/>
    <property type="project" value="InterPro"/>
</dbReference>
<dbReference type="Gene3D" id="3.90.550.50">
    <property type="match status" value="1"/>
</dbReference>
<dbReference type="Proteomes" id="UP001367676">
    <property type="component" value="Unassembled WGS sequence"/>
</dbReference>